<dbReference type="GO" id="GO:0044545">
    <property type="term" value="C:NSL complex"/>
    <property type="evidence" value="ECO:0007669"/>
    <property type="project" value="TreeGrafter"/>
</dbReference>
<dbReference type="Proteomes" id="UP001206925">
    <property type="component" value="Unassembled WGS sequence"/>
</dbReference>
<dbReference type="EMBL" id="JAMZMK010009062">
    <property type="protein sequence ID" value="KAI7737317.1"/>
    <property type="molecule type" value="Genomic_DNA"/>
</dbReference>
<accession>A0AAD5C900</accession>
<dbReference type="InterPro" id="IPR008984">
    <property type="entry name" value="SMAD_FHA_dom_sf"/>
</dbReference>
<dbReference type="GO" id="GO:0045944">
    <property type="term" value="P:positive regulation of transcription by RNA polymerase II"/>
    <property type="evidence" value="ECO:0007669"/>
    <property type="project" value="TreeGrafter"/>
</dbReference>
<gene>
    <name evidence="3" type="ORF">M8C21_031415</name>
</gene>
<feature type="compositionally biased region" description="Polar residues" evidence="1">
    <location>
        <begin position="519"/>
        <end position="538"/>
    </location>
</feature>
<reference evidence="3" key="1">
    <citation type="submission" date="2022-06" db="EMBL/GenBank/DDBJ databases">
        <title>Uncovering the hologenomic basis of an extraordinary plant invasion.</title>
        <authorList>
            <person name="Bieker V.C."/>
            <person name="Martin M.D."/>
            <person name="Gilbert T."/>
            <person name="Hodgins K."/>
            <person name="Battlay P."/>
            <person name="Petersen B."/>
            <person name="Wilson J."/>
        </authorList>
    </citation>
    <scope>NUCLEOTIDE SEQUENCE</scope>
    <source>
        <strain evidence="3">AA19_3_7</strain>
        <tissue evidence="3">Leaf</tissue>
    </source>
</reference>
<sequence>MKKKTCDLLLKCSIENFLLDFDPVDIVSFVVIMVYLAGASLEALAEGNKKIRNKRKGGSLCIHYHRKRRRIKSNSFNSPDLSFFDKCIKLQDHATLNHQAHVGDVMFGDCLENNFGSIATADLVDKSAHGCHDSVQDDSINGSMREDGLCKLTESVCFLLRDNLISFFDSGIEPEDDTHMHDKGDSYKSGDATEVEYASLPDSPLSFLDKDYVVCSLNTEDTIDDIPDSQLLDSPENFLEESSFHDDQQDVYHSEDDVSDKDYIVCSLNTEDTVDDIPDSQLLDSPEIVFEESSFHDYQQDVCHSEDDVESTSISHLDTVYLREGKITCFLNTEDPEIPCNDNIFSVIYPSPHVRSGTATESVDSASSISQSHMDGPNLSSEYESANPHVGYTHKSVSTDHNPSISDHNSSDSNSDLPGFPDIEDPEIPCNDNMLLLIHQSPSVRHRTALDSSDQASSFTQSQMKGTGLSSEFDSANPHDGCTLKSVSMEHNPSMSDHNNSDSNSDMPRVPGIEDPEIPSQSVRPQTATDSINPASCYTRSQMNDAGLSSEFDSAIPHVGCTSVSVSMEHNPSISDCNSDSDLPCFLDTEDPEVPSPSVRPQTATDSIDHTSCFTRSQIDDSELSSEIDSANLHVLCTLKPVSMDLDPSISDYNSDIDLADLICFPELEDPEIPSPSVRLQTATGSIDPASSFSRSQMDSPDLSSEFDSAHPHVGNALKDASVDHNPSISDNNNSDNDSDLPCFPDIEALILKLDFEYAQESWITNEVKRGKYKHSKRTINSLQQCLSQKAMSSLGAFAVFYSHRFNYFIKKTEVTIGRSTDDCEVDIDLRKESRANMISRQQAIIKMETDGTFTLKNIGKGSILVNGESIAHWQVAALGSRCLIQIRGMDFMFDINDRYIRWYLDDIMKKPQGKFTTFEWSVN</sequence>
<dbReference type="GO" id="GO:0071339">
    <property type="term" value="C:MLL1 complex"/>
    <property type="evidence" value="ECO:0007669"/>
    <property type="project" value="InterPro"/>
</dbReference>
<evidence type="ECO:0000313" key="4">
    <source>
        <dbReference type="Proteomes" id="UP001206925"/>
    </source>
</evidence>
<dbReference type="GO" id="GO:0031011">
    <property type="term" value="C:Ino80 complex"/>
    <property type="evidence" value="ECO:0007669"/>
    <property type="project" value="InterPro"/>
</dbReference>
<evidence type="ECO:0000313" key="3">
    <source>
        <dbReference type="EMBL" id="KAI7737317.1"/>
    </source>
</evidence>
<name>A0AAD5C900_AMBAR</name>
<dbReference type="Pfam" id="PF00498">
    <property type="entry name" value="FHA"/>
    <property type="match status" value="1"/>
</dbReference>
<feature type="compositionally biased region" description="Low complexity" evidence="1">
    <location>
        <begin position="400"/>
        <end position="416"/>
    </location>
</feature>
<dbReference type="GO" id="GO:0002151">
    <property type="term" value="F:G-quadruplex RNA binding"/>
    <property type="evidence" value="ECO:0007669"/>
    <property type="project" value="InterPro"/>
</dbReference>
<protein>
    <recommendedName>
        <fullName evidence="2">FHA domain-containing protein</fullName>
    </recommendedName>
</protein>
<dbReference type="PANTHER" id="PTHR13233:SF14">
    <property type="entry name" value="MICROSPHERULE PROTEIN"/>
    <property type="match status" value="1"/>
</dbReference>
<feature type="compositionally biased region" description="Polar residues" evidence="1">
    <location>
        <begin position="678"/>
        <end position="707"/>
    </location>
</feature>
<dbReference type="InterPro" id="IPR000253">
    <property type="entry name" value="FHA_dom"/>
</dbReference>
<dbReference type="Gene3D" id="2.60.200.20">
    <property type="match status" value="1"/>
</dbReference>
<dbReference type="InterPro" id="IPR037912">
    <property type="entry name" value="MCRS1"/>
</dbReference>
<comment type="caution">
    <text evidence="3">The sequence shown here is derived from an EMBL/GenBank/DDBJ whole genome shotgun (WGS) entry which is preliminary data.</text>
</comment>
<evidence type="ECO:0000259" key="2">
    <source>
        <dbReference type="PROSITE" id="PS50006"/>
    </source>
</evidence>
<dbReference type="AlphaFoldDB" id="A0AAD5C900"/>
<dbReference type="SUPFAM" id="SSF49879">
    <property type="entry name" value="SMAD/FHA domain"/>
    <property type="match status" value="1"/>
</dbReference>
<keyword evidence="4" id="KW-1185">Reference proteome</keyword>
<feature type="compositionally biased region" description="Polar residues" evidence="1">
    <location>
        <begin position="357"/>
        <end position="384"/>
    </location>
</feature>
<feature type="compositionally biased region" description="Polar residues" evidence="1">
    <location>
        <begin position="450"/>
        <end position="474"/>
    </location>
</feature>
<dbReference type="PANTHER" id="PTHR13233">
    <property type="entry name" value="MICROSPHERULE PROTEIN 1"/>
    <property type="match status" value="1"/>
</dbReference>
<feature type="region of interest" description="Disordered" evidence="1">
    <location>
        <begin position="675"/>
        <end position="738"/>
    </location>
</feature>
<feature type="domain" description="FHA" evidence="2">
    <location>
        <begin position="815"/>
        <end position="871"/>
    </location>
</feature>
<evidence type="ECO:0000256" key="1">
    <source>
        <dbReference type="SAM" id="MobiDB-lite"/>
    </source>
</evidence>
<feature type="compositionally biased region" description="Low complexity" evidence="1">
    <location>
        <begin position="491"/>
        <end position="508"/>
    </location>
</feature>
<dbReference type="PROSITE" id="PS50006">
    <property type="entry name" value="FHA_DOMAIN"/>
    <property type="match status" value="1"/>
</dbReference>
<proteinExistence type="predicted"/>
<feature type="region of interest" description="Disordered" evidence="1">
    <location>
        <begin position="356"/>
        <end position="428"/>
    </location>
</feature>
<dbReference type="SMART" id="SM00240">
    <property type="entry name" value="FHA"/>
    <property type="match status" value="1"/>
</dbReference>
<organism evidence="3 4">
    <name type="scientific">Ambrosia artemisiifolia</name>
    <name type="common">Common ragweed</name>
    <dbReference type="NCBI Taxonomy" id="4212"/>
    <lineage>
        <taxon>Eukaryota</taxon>
        <taxon>Viridiplantae</taxon>
        <taxon>Streptophyta</taxon>
        <taxon>Embryophyta</taxon>
        <taxon>Tracheophyta</taxon>
        <taxon>Spermatophyta</taxon>
        <taxon>Magnoliopsida</taxon>
        <taxon>eudicotyledons</taxon>
        <taxon>Gunneridae</taxon>
        <taxon>Pentapetalae</taxon>
        <taxon>asterids</taxon>
        <taxon>campanulids</taxon>
        <taxon>Asterales</taxon>
        <taxon>Asteraceae</taxon>
        <taxon>Asteroideae</taxon>
        <taxon>Heliantheae alliance</taxon>
        <taxon>Heliantheae</taxon>
        <taxon>Ambrosia</taxon>
    </lineage>
</organism>
<feature type="region of interest" description="Disordered" evidence="1">
    <location>
        <begin position="446"/>
        <end position="538"/>
    </location>
</feature>